<gene>
    <name evidence="3" type="ORF">IMZ08_13700</name>
</gene>
<feature type="chain" id="PRO_5046305156" description="Lipoprotein" evidence="2">
    <location>
        <begin position="23"/>
        <end position="79"/>
    </location>
</feature>
<protein>
    <recommendedName>
        <fullName evidence="5">Lipoprotein</fullName>
    </recommendedName>
</protein>
<accession>A0ABR9QKU4</accession>
<sequence>MKRAFLSLLVGTLLVIALGGCAAGDFQIQNDENTKVQRQGNQELNNNFDQGSRTNNINQELQNRPGDSYLKGTDAGSKR</sequence>
<feature type="compositionally biased region" description="Polar residues" evidence="1">
    <location>
        <begin position="44"/>
        <end position="62"/>
    </location>
</feature>
<evidence type="ECO:0000313" key="4">
    <source>
        <dbReference type="Proteomes" id="UP001516662"/>
    </source>
</evidence>
<evidence type="ECO:0000256" key="2">
    <source>
        <dbReference type="SAM" id="SignalP"/>
    </source>
</evidence>
<evidence type="ECO:0008006" key="5">
    <source>
        <dbReference type="Google" id="ProtNLM"/>
    </source>
</evidence>
<evidence type="ECO:0000256" key="1">
    <source>
        <dbReference type="SAM" id="MobiDB-lite"/>
    </source>
</evidence>
<evidence type="ECO:0000313" key="3">
    <source>
        <dbReference type="EMBL" id="MBE4909117.1"/>
    </source>
</evidence>
<feature type="signal peptide" evidence="2">
    <location>
        <begin position="1"/>
        <end position="22"/>
    </location>
</feature>
<keyword evidence="4" id="KW-1185">Reference proteome</keyword>
<dbReference type="PROSITE" id="PS51257">
    <property type="entry name" value="PROKAR_LIPOPROTEIN"/>
    <property type="match status" value="1"/>
</dbReference>
<dbReference type="RefSeq" id="WP_193537434.1">
    <property type="nucleotide sequence ID" value="NZ_JADCLJ010000021.1"/>
</dbReference>
<reference evidence="3 4" key="1">
    <citation type="submission" date="2020-10" db="EMBL/GenBank/DDBJ databases">
        <title>Bacillus sp. HD4P25, an endophyte from a halophyte.</title>
        <authorList>
            <person name="Sun J.-Q."/>
        </authorList>
    </citation>
    <scope>NUCLEOTIDE SEQUENCE [LARGE SCALE GENOMIC DNA]</scope>
    <source>
        <strain evidence="3 4">YIM 93174</strain>
    </source>
</reference>
<organism evidence="3 4">
    <name type="scientific">Litchfieldia luteola</name>
    <dbReference type="NCBI Taxonomy" id="682179"/>
    <lineage>
        <taxon>Bacteria</taxon>
        <taxon>Bacillati</taxon>
        <taxon>Bacillota</taxon>
        <taxon>Bacilli</taxon>
        <taxon>Bacillales</taxon>
        <taxon>Bacillaceae</taxon>
        <taxon>Litchfieldia</taxon>
    </lineage>
</organism>
<keyword evidence="2" id="KW-0732">Signal</keyword>
<comment type="caution">
    <text evidence="3">The sequence shown here is derived from an EMBL/GenBank/DDBJ whole genome shotgun (WGS) entry which is preliminary data.</text>
</comment>
<proteinExistence type="predicted"/>
<dbReference type="Proteomes" id="UP001516662">
    <property type="component" value="Unassembled WGS sequence"/>
</dbReference>
<dbReference type="EMBL" id="JADCLJ010000021">
    <property type="protein sequence ID" value="MBE4909117.1"/>
    <property type="molecule type" value="Genomic_DNA"/>
</dbReference>
<name>A0ABR9QKU4_9BACI</name>
<feature type="region of interest" description="Disordered" evidence="1">
    <location>
        <begin position="44"/>
        <end position="79"/>
    </location>
</feature>